<dbReference type="GeneID" id="136820671"/>
<reference evidence="3" key="1">
    <citation type="submission" date="2021-01" db="UniProtKB">
        <authorList>
            <consortium name="EnsemblMetazoa"/>
        </authorList>
    </citation>
    <scope>IDENTIFICATION</scope>
</reference>
<keyword evidence="4" id="KW-1185">Reference proteome</keyword>
<dbReference type="OrthoDB" id="329272at2759"/>
<evidence type="ECO:0000256" key="1">
    <source>
        <dbReference type="SAM" id="MobiDB-lite"/>
    </source>
</evidence>
<dbReference type="Gene3D" id="3.40.630.30">
    <property type="match status" value="1"/>
</dbReference>
<dbReference type="AlphaFoldDB" id="A0A7M5U432"/>
<feature type="domain" description="N-acetyltransferase" evidence="2">
    <location>
        <begin position="67"/>
        <end position="207"/>
    </location>
</feature>
<sequence>MVNLAQYLRCEIIHKKTEFAEPAARIIAKQWNHKDFELNRNLRSMVQDGRDSLPCHLALVLNIPQDVEIPGVTNSSGDVEQSKNIDHSDEITSSSSGDQDKNSQELRLPAGEDIVVGHVKIAKADGRSDGACCISYSLVVDSDYRGLGFGRVLTERAEDYARSLGLSYMYLSTDDKVTFYEHLGYNQCEAVSSLGSNSKLLNANQVSALEGLFAKRINMSPPADSNCNTWLRKRLLDEYPIKPAMENVKLLPILSQKMANLYGDVESVKCCNYVCFCIPIPWQQQAGPSCGVSVLNMANESVKGRSTKREGEELNICKECVKDASMEKIESGLSALRTALKLGVSSDGELFCAYNCSLVGQLALGLHTNVLTNWDVSVLVNEILAGYPILVPYDRSLSDHRPGTFLGGKAHWCIVAGLIIPVSGNRDSELISPIDFPNAVSTLSLVDDREAFKEKYEEGISKIDETLILVCIHSMSKSPFLCTFKELRDSNQQLECSKSKFYMAPESLSHLKCKFLTINH</sequence>
<dbReference type="Pfam" id="PF21646">
    <property type="entry name" value="ACTMAP-like_C"/>
    <property type="match status" value="1"/>
</dbReference>
<proteinExistence type="predicted"/>
<accession>A0A7M5U432</accession>
<dbReference type="PROSITE" id="PS51186">
    <property type="entry name" value="GNAT"/>
    <property type="match status" value="1"/>
</dbReference>
<evidence type="ECO:0000259" key="2">
    <source>
        <dbReference type="PROSITE" id="PS51186"/>
    </source>
</evidence>
<dbReference type="PANTHER" id="PTHR13538">
    <property type="entry name" value="N-ACETYLTRANSFERASE 6"/>
    <property type="match status" value="1"/>
</dbReference>
<dbReference type="PANTHER" id="PTHR13538:SF4">
    <property type="entry name" value="N-ALPHA-ACETYLTRANSFERASE 80"/>
    <property type="match status" value="1"/>
</dbReference>
<dbReference type="InterPro" id="IPR039840">
    <property type="entry name" value="NAA80"/>
</dbReference>
<dbReference type="GO" id="GO:0005737">
    <property type="term" value="C:cytoplasm"/>
    <property type="evidence" value="ECO:0007669"/>
    <property type="project" value="TreeGrafter"/>
</dbReference>
<organism evidence="3 4">
    <name type="scientific">Clytia hemisphaerica</name>
    <dbReference type="NCBI Taxonomy" id="252671"/>
    <lineage>
        <taxon>Eukaryota</taxon>
        <taxon>Metazoa</taxon>
        <taxon>Cnidaria</taxon>
        <taxon>Hydrozoa</taxon>
        <taxon>Hydroidolina</taxon>
        <taxon>Leptothecata</taxon>
        <taxon>Obeliida</taxon>
        <taxon>Clytiidae</taxon>
        <taxon>Clytia</taxon>
    </lineage>
</organism>
<dbReference type="InterPro" id="IPR000182">
    <property type="entry name" value="GNAT_dom"/>
</dbReference>
<dbReference type="SUPFAM" id="SSF55729">
    <property type="entry name" value="Acyl-CoA N-acyltransferases (Nat)"/>
    <property type="match status" value="1"/>
</dbReference>
<feature type="compositionally biased region" description="Basic and acidic residues" evidence="1">
    <location>
        <begin position="80"/>
        <end position="90"/>
    </location>
</feature>
<dbReference type="EnsemblMetazoa" id="CLYHEMT005980.1">
    <property type="protein sequence ID" value="CLYHEMP005980.1"/>
    <property type="gene ID" value="CLYHEMG005980"/>
</dbReference>
<dbReference type="Proteomes" id="UP000594262">
    <property type="component" value="Unplaced"/>
</dbReference>
<dbReference type="Pfam" id="PF00583">
    <property type="entry name" value="Acetyltransf_1"/>
    <property type="match status" value="1"/>
</dbReference>
<dbReference type="GO" id="GO:0008080">
    <property type="term" value="F:N-acetyltransferase activity"/>
    <property type="evidence" value="ECO:0007669"/>
    <property type="project" value="InterPro"/>
</dbReference>
<evidence type="ECO:0000313" key="4">
    <source>
        <dbReference type="Proteomes" id="UP000594262"/>
    </source>
</evidence>
<dbReference type="CDD" id="cd04301">
    <property type="entry name" value="NAT_SF"/>
    <property type="match status" value="1"/>
</dbReference>
<dbReference type="RefSeq" id="XP_066932969.1">
    <property type="nucleotide sequence ID" value="XM_067076868.1"/>
</dbReference>
<name>A0A7M5U432_9CNID</name>
<feature type="region of interest" description="Disordered" evidence="1">
    <location>
        <begin position="71"/>
        <end position="107"/>
    </location>
</feature>
<dbReference type="InterPro" id="IPR016181">
    <property type="entry name" value="Acyl_CoA_acyltransferase"/>
</dbReference>
<protein>
    <recommendedName>
        <fullName evidence="2">N-acetyltransferase domain-containing protein</fullName>
    </recommendedName>
</protein>
<dbReference type="GO" id="GO:1905502">
    <property type="term" value="F:acetyl-CoA binding"/>
    <property type="evidence" value="ECO:0007669"/>
    <property type="project" value="TreeGrafter"/>
</dbReference>
<evidence type="ECO:0000313" key="3">
    <source>
        <dbReference type="EnsemblMetazoa" id="CLYHEMP005980.1"/>
    </source>
</evidence>